<name>A0A2V3Y704_9FIRM</name>
<reference evidence="2 3" key="1">
    <citation type="submission" date="2018-05" db="EMBL/GenBank/DDBJ databases">
        <title>Genomic Encyclopedia of Type Strains, Phase IV (KMG-IV): sequencing the most valuable type-strain genomes for metagenomic binning, comparative biology and taxonomic classification.</title>
        <authorList>
            <person name="Goeker M."/>
        </authorList>
    </citation>
    <scope>NUCLEOTIDE SEQUENCE [LARGE SCALE GENOMIC DNA]</scope>
    <source>
        <strain evidence="2 3">DSM 24995</strain>
    </source>
</reference>
<feature type="coiled-coil region" evidence="1">
    <location>
        <begin position="9"/>
        <end position="36"/>
    </location>
</feature>
<organism evidence="2 3">
    <name type="scientific">Hungatella effluvii</name>
    <dbReference type="NCBI Taxonomy" id="1096246"/>
    <lineage>
        <taxon>Bacteria</taxon>
        <taxon>Bacillati</taxon>
        <taxon>Bacillota</taxon>
        <taxon>Clostridia</taxon>
        <taxon>Lachnospirales</taxon>
        <taxon>Lachnospiraceae</taxon>
        <taxon>Hungatella</taxon>
    </lineage>
</organism>
<protein>
    <recommendedName>
        <fullName evidence="4">RNA polymerase subunit sigma-70</fullName>
    </recommendedName>
</protein>
<evidence type="ECO:0000256" key="1">
    <source>
        <dbReference type="SAM" id="Coils"/>
    </source>
</evidence>
<evidence type="ECO:0000313" key="3">
    <source>
        <dbReference type="Proteomes" id="UP000248057"/>
    </source>
</evidence>
<keyword evidence="1" id="KW-0175">Coiled coil</keyword>
<comment type="caution">
    <text evidence="2">The sequence shown here is derived from an EMBL/GenBank/DDBJ whole genome shotgun (WGS) entry which is preliminary data.</text>
</comment>
<dbReference type="RefSeq" id="WP_110322732.1">
    <property type="nucleotide sequence ID" value="NZ_JAQETU010000015.1"/>
</dbReference>
<keyword evidence="3" id="KW-1185">Reference proteome</keyword>
<dbReference type="EMBL" id="QJKD01000004">
    <property type="protein sequence ID" value="PXX54411.1"/>
    <property type="molecule type" value="Genomic_DNA"/>
</dbReference>
<evidence type="ECO:0008006" key="4">
    <source>
        <dbReference type="Google" id="ProtNLM"/>
    </source>
</evidence>
<dbReference type="GeneID" id="86061257"/>
<dbReference type="Proteomes" id="UP000248057">
    <property type="component" value="Unassembled WGS sequence"/>
</dbReference>
<accession>A0A2V3Y704</accession>
<dbReference type="AlphaFoldDB" id="A0A2V3Y704"/>
<evidence type="ECO:0000313" key="2">
    <source>
        <dbReference type="EMBL" id="PXX54411.1"/>
    </source>
</evidence>
<sequence length="121" mass="14435">MNKNMLNDYVDACELLRETEEDIQKARRLRKSVISDLVKEPLQNLENLDTKEKILEERKAGAVRTMIEVEAWMNKIPSRMQRIVRYKIFKEMTWREVAVRIGRNATAESVKKEFQRFMDSN</sequence>
<proteinExistence type="predicted"/>
<gene>
    <name evidence="2" type="ORF">DFR60_104237</name>
</gene>